<evidence type="ECO:0000313" key="4">
    <source>
        <dbReference type="Proteomes" id="UP001379945"/>
    </source>
</evidence>
<dbReference type="RefSeq" id="WP_341400765.1">
    <property type="nucleotide sequence ID" value="NZ_JBBUTI010000018.1"/>
</dbReference>
<dbReference type="InterPro" id="IPR050963">
    <property type="entry name" value="Sirohydro_Cobaltochel/CbiX"/>
</dbReference>
<evidence type="ECO:0000256" key="2">
    <source>
        <dbReference type="ARBA" id="ARBA00023239"/>
    </source>
</evidence>
<dbReference type="EMBL" id="JBBUTI010000018">
    <property type="protein sequence ID" value="MEK8048454.1"/>
    <property type="molecule type" value="Genomic_DNA"/>
</dbReference>
<reference evidence="3 4" key="1">
    <citation type="submission" date="2024-04" db="EMBL/GenBank/DDBJ databases">
        <title>Novel species of the genus Ideonella isolated from streams.</title>
        <authorList>
            <person name="Lu H."/>
        </authorList>
    </citation>
    <scope>NUCLEOTIDE SEQUENCE [LARGE SCALE GENOMIC DNA]</scope>
    <source>
        <strain evidence="3 4">LYT19W</strain>
    </source>
</reference>
<proteinExistence type="predicted"/>
<gene>
    <name evidence="3" type="ORF">AACH00_19030</name>
</gene>
<dbReference type="CDD" id="cd03416">
    <property type="entry name" value="CbiX_SirB_N"/>
    <property type="match status" value="1"/>
</dbReference>
<evidence type="ECO:0000313" key="3">
    <source>
        <dbReference type="EMBL" id="MEK8048454.1"/>
    </source>
</evidence>
<dbReference type="InterPro" id="IPR002762">
    <property type="entry name" value="CbiX-like"/>
</dbReference>
<organism evidence="3 4">
    <name type="scientific">Ideonella margarita</name>
    <dbReference type="NCBI Taxonomy" id="2984191"/>
    <lineage>
        <taxon>Bacteria</taxon>
        <taxon>Pseudomonadati</taxon>
        <taxon>Pseudomonadota</taxon>
        <taxon>Betaproteobacteria</taxon>
        <taxon>Burkholderiales</taxon>
        <taxon>Sphaerotilaceae</taxon>
        <taxon>Ideonella</taxon>
    </lineage>
</organism>
<keyword evidence="2" id="KW-0456">Lyase</keyword>
<name>A0ABU9CCK3_9BURK</name>
<comment type="caution">
    <text evidence="3">The sequence shown here is derived from an EMBL/GenBank/DDBJ whole genome shotgun (WGS) entry which is preliminary data.</text>
</comment>
<keyword evidence="4" id="KW-1185">Reference proteome</keyword>
<sequence length="128" mass="13712">MRGLILFAHGARDPLWARPFERVAARCRDLMPGRPVTLSFLEFMSPELADAGASMVAQGCTEVDVLPLFLGAGGHVRKDLPVMMAALREAHPAVQWHLQRAAGESDVLVEALAQVALQLLATGVEASA</sequence>
<dbReference type="PANTHER" id="PTHR33542:SF5">
    <property type="entry name" value="FERROCHELATASE CHE1"/>
    <property type="match status" value="1"/>
</dbReference>
<dbReference type="Gene3D" id="3.40.50.1400">
    <property type="match status" value="1"/>
</dbReference>
<evidence type="ECO:0000256" key="1">
    <source>
        <dbReference type="ARBA" id="ARBA00022723"/>
    </source>
</evidence>
<dbReference type="SUPFAM" id="SSF53800">
    <property type="entry name" value="Chelatase"/>
    <property type="match status" value="1"/>
</dbReference>
<protein>
    <submittedName>
        <fullName evidence="3">CbiX/SirB N-terminal domain-containing protein</fullName>
    </submittedName>
</protein>
<dbReference type="PANTHER" id="PTHR33542">
    <property type="entry name" value="SIROHYDROCHLORIN FERROCHELATASE, CHLOROPLASTIC"/>
    <property type="match status" value="1"/>
</dbReference>
<keyword evidence="1" id="KW-0479">Metal-binding</keyword>
<dbReference type="Proteomes" id="UP001379945">
    <property type="component" value="Unassembled WGS sequence"/>
</dbReference>
<accession>A0ABU9CCK3</accession>
<dbReference type="Pfam" id="PF01903">
    <property type="entry name" value="CbiX"/>
    <property type="match status" value="1"/>
</dbReference>